<accession>A0A553P6H2</accession>
<dbReference type="InterPro" id="IPR008580">
    <property type="entry name" value="PPPDE_dom"/>
</dbReference>
<comment type="similarity">
    <text evidence="1">Belongs to the DeSI family.</text>
</comment>
<evidence type="ECO:0000256" key="3">
    <source>
        <dbReference type="ARBA" id="ARBA00022801"/>
    </source>
</evidence>
<reference evidence="6 7" key="1">
    <citation type="journal article" date="2018" name="Nat. Ecol. Evol.">
        <title>Genomic signatures of mitonuclear coevolution across populations of Tigriopus californicus.</title>
        <authorList>
            <person name="Barreto F.S."/>
            <person name="Watson E.T."/>
            <person name="Lima T.G."/>
            <person name="Willett C.S."/>
            <person name="Edmands S."/>
            <person name="Li W."/>
            <person name="Burton R.S."/>
        </authorList>
    </citation>
    <scope>NUCLEOTIDE SEQUENCE [LARGE SCALE GENOMIC DNA]</scope>
    <source>
        <strain evidence="6 7">San Diego</strain>
    </source>
</reference>
<evidence type="ECO:0000313" key="6">
    <source>
        <dbReference type="EMBL" id="TRY73287.1"/>
    </source>
</evidence>
<dbReference type="Gene3D" id="3.90.1720.30">
    <property type="entry name" value="PPPDE domains"/>
    <property type="match status" value="1"/>
</dbReference>
<dbReference type="STRING" id="6832.A0A553P6H2"/>
<evidence type="ECO:0000256" key="2">
    <source>
        <dbReference type="ARBA" id="ARBA00022670"/>
    </source>
</evidence>
<feature type="domain" description="PPPDE" evidence="5">
    <location>
        <begin position="27"/>
        <end position="171"/>
    </location>
</feature>
<dbReference type="EMBL" id="VCGU01000007">
    <property type="protein sequence ID" value="TRY73287.1"/>
    <property type="molecule type" value="Genomic_DNA"/>
</dbReference>
<keyword evidence="2" id="KW-0645">Protease</keyword>
<dbReference type="PANTHER" id="PTHR12378">
    <property type="entry name" value="DESUMOYLATING ISOPEPTIDASE"/>
    <property type="match status" value="1"/>
</dbReference>
<evidence type="ECO:0000259" key="5">
    <source>
        <dbReference type="PROSITE" id="PS51858"/>
    </source>
</evidence>
<dbReference type="InterPro" id="IPR042266">
    <property type="entry name" value="PPPDE_sf"/>
</dbReference>
<dbReference type="Pfam" id="PF05903">
    <property type="entry name" value="Peptidase_C97"/>
    <property type="match status" value="1"/>
</dbReference>
<dbReference type="OrthoDB" id="412286at2759"/>
<organism evidence="6 7">
    <name type="scientific">Tigriopus californicus</name>
    <name type="common">Marine copepod</name>
    <dbReference type="NCBI Taxonomy" id="6832"/>
    <lineage>
        <taxon>Eukaryota</taxon>
        <taxon>Metazoa</taxon>
        <taxon>Ecdysozoa</taxon>
        <taxon>Arthropoda</taxon>
        <taxon>Crustacea</taxon>
        <taxon>Multicrustacea</taxon>
        <taxon>Hexanauplia</taxon>
        <taxon>Copepoda</taxon>
        <taxon>Harpacticoida</taxon>
        <taxon>Harpacticidae</taxon>
        <taxon>Tigriopus</taxon>
    </lineage>
</organism>
<dbReference type="GO" id="GO:0101005">
    <property type="term" value="F:deubiquitinase activity"/>
    <property type="evidence" value="ECO:0007669"/>
    <property type="project" value="TreeGrafter"/>
</dbReference>
<dbReference type="GO" id="GO:0006508">
    <property type="term" value="P:proteolysis"/>
    <property type="evidence" value="ECO:0007669"/>
    <property type="project" value="UniProtKB-KW"/>
</dbReference>
<evidence type="ECO:0000313" key="7">
    <source>
        <dbReference type="Proteomes" id="UP000318571"/>
    </source>
</evidence>
<evidence type="ECO:0000256" key="4">
    <source>
        <dbReference type="SAM" id="MobiDB-lite"/>
    </source>
</evidence>
<dbReference type="PANTHER" id="PTHR12378:SF80">
    <property type="entry name" value="IP06716P-RELATED"/>
    <property type="match status" value="1"/>
</dbReference>
<dbReference type="AlphaFoldDB" id="A0A553P6H2"/>
<evidence type="ECO:0000256" key="1">
    <source>
        <dbReference type="ARBA" id="ARBA00008140"/>
    </source>
</evidence>
<dbReference type="SMART" id="SM01179">
    <property type="entry name" value="DUF862"/>
    <property type="match status" value="1"/>
</dbReference>
<keyword evidence="3" id="KW-0378">Hydrolase</keyword>
<sequence length="249" mass="27572">MNGESCSMNGIPLGIEASEDMKSAPGEPVILNIYDMFWTNDYTGNMGMGVYHSGVEVYGREYAYGGHPFPFSGVFDILPRRAEELGEQFKYKQCIHLGNTDFRSQDVEKIMEELGKDFRGDRYHLMHRNCNHFSGALSQILTGRDIPSWVNRLAYFSTCVPFLQRCLPKEWLTPNALEHTIEARQHSVTTPTTSVTDVTTASEDVLSPTVARLKSEFARGFGFGNGSIGGGTSSGGGSPAHSRNKKQQD</sequence>
<feature type="region of interest" description="Disordered" evidence="4">
    <location>
        <begin position="228"/>
        <end position="249"/>
    </location>
</feature>
<keyword evidence="7" id="KW-1185">Reference proteome</keyword>
<dbReference type="GO" id="GO:0016579">
    <property type="term" value="P:protein deubiquitination"/>
    <property type="evidence" value="ECO:0007669"/>
    <property type="project" value="TreeGrafter"/>
</dbReference>
<proteinExistence type="inferred from homology"/>
<dbReference type="Proteomes" id="UP000318571">
    <property type="component" value="Chromosome 3"/>
</dbReference>
<gene>
    <name evidence="6" type="ORF">TCAL_00898</name>
</gene>
<dbReference type="OMA" id="VYWTKPG"/>
<feature type="compositionally biased region" description="Gly residues" evidence="4">
    <location>
        <begin position="228"/>
        <end position="238"/>
    </location>
</feature>
<comment type="caution">
    <text evidence="6">The sequence shown here is derived from an EMBL/GenBank/DDBJ whole genome shotgun (WGS) entry which is preliminary data.</text>
</comment>
<dbReference type="PROSITE" id="PS51858">
    <property type="entry name" value="PPPDE"/>
    <property type="match status" value="1"/>
</dbReference>
<name>A0A553P6H2_TIGCA</name>
<protein>
    <recommendedName>
        <fullName evidence="5">PPPDE domain-containing protein</fullName>
    </recommendedName>
</protein>